<feature type="transmembrane region" description="Helical" evidence="1">
    <location>
        <begin position="75"/>
        <end position="93"/>
    </location>
</feature>
<gene>
    <name evidence="2" type="ORF">DLM85_14920</name>
</gene>
<keyword evidence="1" id="KW-0472">Membrane</keyword>
<accession>A0A328BJ38</accession>
<organism evidence="2 3">
    <name type="scientific">Hymenobacter edaphi</name>
    <dbReference type="NCBI Taxonomy" id="2211146"/>
    <lineage>
        <taxon>Bacteria</taxon>
        <taxon>Pseudomonadati</taxon>
        <taxon>Bacteroidota</taxon>
        <taxon>Cytophagia</taxon>
        <taxon>Cytophagales</taxon>
        <taxon>Hymenobacteraceae</taxon>
        <taxon>Hymenobacter</taxon>
    </lineage>
</organism>
<dbReference type="AlphaFoldDB" id="A0A328BJ38"/>
<keyword evidence="1" id="KW-0812">Transmembrane</keyword>
<comment type="caution">
    <text evidence="2">The sequence shown here is derived from an EMBL/GenBank/DDBJ whole genome shotgun (WGS) entry which is preliminary data.</text>
</comment>
<name>A0A328BJ38_9BACT</name>
<evidence type="ECO:0000313" key="3">
    <source>
        <dbReference type="Proteomes" id="UP000248553"/>
    </source>
</evidence>
<evidence type="ECO:0000313" key="2">
    <source>
        <dbReference type="EMBL" id="RAK65996.1"/>
    </source>
</evidence>
<keyword evidence="1" id="KW-1133">Transmembrane helix</keyword>
<dbReference type="Proteomes" id="UP000248553">
    <property type="component" value="Unassembled WGS sequence"/>
</dbReference>
<reference evidence="3" key="1">
    <citation type="submission" date="2018-05" db="EMBL/GenBank/DDBJ databases">
        <authorList>
            <person name="Nie L."/>
        </authorList>
    </citation>
    <scope>NUCLEOTIDE SEQUENCE [LARGE SCALE GENOMIC DNA]</scope>
    <source>
        <strain evidence="3">NL</strain>
    </source>
</reference>
<protein>
    <submittedName>
        <fullName evidence="2">Uncharacterized protein</fullName>
    </submittedName>
</protein>
<proteinExistence type="predicted"/>
<evidence type="ECO:0000256" key="1">
    <source>
        <dbReference type="SAM" id="Phobius"/>
    </source>
</evidence>
<feature type="transmembrane region" description="Helical" evidence="1">
    <location>
        <begin position="43"/>
        <end position="63"/>
    </location>
</feature>
<keyword evidence="3" id="KW-1185">Reference proteome</keyword>
<dbReference type="EMBL" id="QHKM01000004">
    <property type="protein sequence ID" value="RAK65996.1"/>
    <property type="molecule type" value="Genomic_DNA"/>
</dbReference>
<sequence length="105" mass="11877">MTKVLRTLKYLLSTTILLLLTVFRSPYKDYYGAIGRYYFNDDAIFFGLILSFGGLMLHLPSVLASGFPPRGLRDISNGCFALLYIGWLGYWVYYLTSDAAMHEAG</sequence>